<dbReference type="Pfam" id="PF19353">
    <property type="entry name" value="DUF5930"/>
    <property type="match status" value="1"/>
</dbReference>
<keyword evidence="4" id="KW-0378">Hydrolase</keyword>
<keyword evidence="6" id="KW-0482">Metalloprotease</keyword>
<sequence length="407" mass="44996">MKKKTMKVRELFSRLFPERQIYHRSGGTVRYFTISPSQQAVIAIAVAAAVGWSLFATANMIFLPKQTAMAGGQYEIDKYERWVQELRARDALSRSQLVERTEAFQQATVDFERRHQTLEVLLNTLKNGGELEAAALRGNDAPLLVNASIDEADRRQSRPSSLPNGDTTNVGLRGQIGAIREEQQAFLDEVEEIAVERAEAARGVLRLTAVGANRIENNREMGGPLIEFASLASGEFDTPEEAAFAERVAQVAARMEEARYYQEVVDNLPLAGPVGVPWRVTSNYGLRVDPFNKRPGWHNGVDIGAYWNAPITATGPGTVSFAGTKSGYGRTVEIDHGHGFKSRYGHMKRINVKKGDTVAIGDVVGAMGSTGRSTGPHLHYEVWFNGKPYDPVEFLKAGKHVHEDERQ</sequence>
<name>A0A399REJ5_9PROT</name>
<dbReference type="InterPro" id="IPR011055">
    <property type="entry name" value="Dup_hybrid_motif"/>
</dbReference>
<keyword evidence="7" id="KW-0472">Membrane</keyword>
<dbReference type="GO" id="GO:0006508">
    <property type="term" value="P:proteolysis"/>
    <property type="evidence" value="ECO:0007669"/>
    <property type="project" value="UniProtKB-KW"/>
</dbReference>
<feature type="domain" description="M23ase beta-sheet core" evidence="8">
    <location>
        <begin position="298"/>
        <end position="391"/>
    </location>
</feature>
<comment type="cofactor">
    <cofactor evidence="1">
        <name>Zn(2+)</name>
        <dbReference type="ChEBI" id="CHEBI:29105"/>
    </cofactor>
</comment>
<dbReference type="OrthoDB" id="9805070at2"/>
<dbReference type="RefSeq" id="WP_119376747.1">
    <property type="nucleotide sequence ID" value="NZ_QWFX01000013.1"/>
</dbReference>
<dbReference type="Gene3D" id="2.70.70.10">
    <property type="entry name" value="Glucose Permease (Domain IIA)"/>
    <property type="match status" value="1"/>
</dbReference>
<keyword evidence="2" id="KW-0645">Protease</keyword>
<evidence type="ECO:0000256" key="2">
    <source>
        <dbReference type="ARBA" id="ARBA00022670"/>
    </source>
</evidence>
<evidence type="ECO:0000259" key="9">
    <source>
        <dbReference type="Pfam" id="PF19353"/>
    </source>
</evidence>
<dbReference type="PANTHER" id="PTHR21666:SF288">
    <property type="entry name" value="CELL DIVISION PROTEIN YTFB"/>
    <property type="match status" value="1"/>
</dbReference>
<keyword evidence="3" id="KW-0479">Metal-binding</keyword>
<dbReference type="GO" id="GO:0004222">
    <property type="term" value="F:metalloendopeptidase activity"/>
    <property type="evidence" value="ECO:0007669"/>
    <property type="project" value="TreeGrafter"/>
</dbReference>
<dbReference type="InterPro" id="IPR050570">
    <property type="entry name" value="Cell_wall_metabolism_enzyme"/>
</dbReference>
<dbReference type="SUPFAM" id="SSF51261">
    <property type="entry name" value="Duplicated hybrid motif"/>
    <property type="match status" value="1"/>
</dbReference>
<evidence type="ECO:0000313" key="11">
    <source>
        <dbReference type="Proteomes" id="UP000266385"/>
    </source>
</evidence>
<feature type="transmembrane region" description="Helical" evidence="7">
    <location>
        <begin position="40"/>
        <end position="63"/>
    </location>
</feature>
<dbReference type="InterPro" id="IPR045974">
    <property type="entry name" value="DUF5930"/>
</dbReference>
<feature type="domain" description="DUF5930" evidence="9">
    <location>
        <begin position="4"/>
        <end position="104"/>
    </location>
</feature>
<dbReference type="AlphaFoldDB" id="A0A399REJ5"/>
<dbReference type="FunFam" id="2.70.70.10:FF:000006">
    <property type="entry name" value="M23 family peptidase"/>
    <property type="match status" value="1"/>
</dbReference>
<keyword evidence="7" id="KW-1133">Transmembrane helix</keyword>
<dbReference type="EMBL" id="QWFX01000013">
    <property type="protein sequence ID" value="RIJ28212.1"/>
    <property type="molecule type" value="Genomic_DNA"/>
</dbReference>
<evidence type="ECO:0000259" key="8">
    <source>
        <dbReference type="Pfam" id="PF01551"/>
    </source>
</evidence>
<protein>
    <submittedName>
        <fullName evidence="10">M23 family peptidase</fullName>
    </submittedName>
</protein>
<evidence type="ECO:0000313" key="10">
    <source>
        <dbReference type="EMBL" id="RIJ28212.1"/>
    </source>
</evidence>
<keyword evidence="7" id="KW-0812">Transmembrane</keyword>
<comment type="caution">
    <text evidence="10">The sequence shown here is derived from an EMBL/GenBank/DDBJ whole genome shotgun (WGS) entry which is preliminary data.</text>
</comment>
<evidence type="ECO:0000256" key="3">
    <source>
        <dbReference type="ARBA" id="ARBA00022723"/>
    </source>
</evidence>
<keyword evidence="5" id="KW-0862">Zinc</keyword>
<accession>A0A399REJ5</accession>
<gene>
    <name evidence="10" type="ORF">D1223_12460</name>
</gene>
<proteinExistence type="predicted"/>
<organism evidence="10 11">
    <name type="scientific">Henriciella mobilis</name>
    <dbReference type="NCBI Taxonomy" id="2305467"/>
    <lineage>
        <taxon>Bacteria</taxon>
        <taxon>Pseudomonadati</taxon>
        <taxon>Pseudomonadota</taxon>
        <taxon>Alphaproteobacteria</taxon>
        <taxon>Hyphomonadales</taxon>
        <taxon>Hyphomonadaceae</taxon>
        <taxon>Henriciella</taxon>
    </lineage>
</organism>
<dbReference type="PANTHER" id="PTHR21666">
    <property type="entry name" value="PEPTIDASE-RELATED"/>
    <property type="match status" value="1"/>
</dbReference>
<dbReference type="GO" id="GO:0046872">
    <property type="term" value="F:metal ion binding"/>
    <property type="evidence" value="ECO:0007669"/>
    <property type="project" value="UniProtKB-KW"/>
</dbReference>
<keyword evidence="11" id="KW-1185">Reference proteome</keyword>
<evidence type="ECO:0000256" key="5">
    <source>
        <dbReference type="ARBA" id="ARBA00022833"/>
    </source>
</evidence>
<evidence type="ECO:0000256" key="6">
    <source>
        <dbReference type="ARBA" id="ARBA00023049"/>
    </source>
</evidence>
<dbReference type="CDD" id="cd12797">
    <property type="entry name" value="M23_peptidase"/>
    <property type="match status" value="1"/>
</dbReference>
<evidence type="ECO:0000256" key="4">
    <source>
        <dbReference type="ARBA" id="ARBA00022801"/>
    </source>
</evidence>
<reference evidence="10 11" key="1">
    <citation type="submission" date="2018-08" db="EMBL/GenBank/DDBJ databases">
        <title>Henriciella mobilis sp. nov., isolated from seawater.</title>
        <authorList>
            <person name="Cheng H."/>
            <person name="Wu Y.-H."/>
            <person name="Xu X.-W."/>
            <person name="Guo L.-L."/>
        </authorList>
    </citation>
    <scope>NUCLEOTIDE SEQUENCE [LARGE SCALE GENOMIC DNA]</scope>
    <source>
        <strain evidence="10 11">JN25</strain>
    </source>
</reference>
<dbReference type="InterPro" id="IPR016047">
    <property type="entry name" value="M23ase_b-sheet_dom"/>
</dbReference>
<dbReference type="Pfam" id="PF01551">
    <property type="entry name" value="Peptidase_M23"/>
    <property type="match status" value="1"/>
</dbReference>
<evidence type="ECO:0000256" key="7">
    <source>
        <dbReference type="SAM" id="Phobius"/>
    </source>
</evidence>
<evidence type="ECO:0000256" key="1">
    <source>
        <dbReference type="ARBA" id="ARBA00001947"/>
    </source>
</evidence>
<dbReference type="Proteomes" id="UP000266385">
    <property type="component" value="Unassembled WGS sequence"/>
</dbReference>